<dbReference type="AlphaFoldDB" id="A0A7I8L6S8"/>
<organism evidence="2 3">
    <name type="scientific">Spirodela intermedia</name>
    <name type="common">Intermediate duckweed</name>
    <dbReference type="NCBI Taxonomy" id="51605"/>
    <lineage>
        <taxon>Eukaryota</taxon>
        <taxon>Viridiplantae</taxon>
        <taxon>Streptophyta</taxon>
        <taxon>Embryophyta</taxon>
        <taxon>Tracheophyta</taxon>
        <taxon>Spermatophyta</taxon>
        <taxon>Magnoliopsida</taxon>
        <taxon>Liliopsida</taxon>
        <taxon>Araceae</taxon>
        <taxon>Lemnoideae</taxon>
        <taxon>Spirodela</taxon>
    </lineage>
</organism>
<evidence type="ECO:0000256" key="1">
    <source>
        <dbReference type="SAM" id="MobiDB-lite"/>
    </source>
</evidence>
<feature type="compositionally biased region" description="Basic and acidic residues" evidence="1">
    <location>
        <begin position="1"/>
        <end position="16"/>
    </location>
</feature>
<evidence type="ECO:0000313" key="3">
    <source>
        <dbReference type="Proteomes" id="UP000663760"/>
    </source>
</evidence>
<gene>
    <name evidence="2" type="ORF">SI8410_12016397</name>
</gene>
<dbReference type="EMBL" id="LR746275">
    <property type="protein sequence ID" value="CAA7405719.1"/>
    <property type="molecule type" value="Genomic_DNA"/>
</dbReference>
<protein>
    <submittedName>
        <fullName evidence="2">Uncharacterized protein</fullName>
    </submittedName>
</protein>
<accession>A0A7I8L6S8</accession>
<proteinExistence type="predicted"/>
<keyword evidence="3" id="KW-1185">Reference proteome</keyword>
<sequence length="147" mass="16756">MARGLDSRPTSKESNDGKTGIDIGWRRCPSFVGEWGKAIRTNTVAEAMAIRDGLLLYSLEAQQYLDRHHEMSRAHHSHHASVLRRESNGRRPCNAWSLSHVPLMWYIIMPLVTYHSCGTHLGNQLRTEDRYHEDILLTLVVANSPLI</sequence>
<dbReference type="Proteomes" id="UP000663760">
    <property type="component" value="Chromosome 12"/>
</dbReference>
<evidence type="ECO:0000313" key="2">
    <source>
        <dbReference type="EMBL" id="CAA7405719.1"/>
    </source>
</evidence>
<feature type="region of interest" description="Disordered" evidence="1">
    <location>
        <begin position="1"/>
        <end position="21"/>
    </location>
</feature>
<name>A0A7I8L6S8_SPIIN</name>
<reference evidence="2" key="1">
    <citation type="submission" date="2020-02" db="EMBL/GenBank/DDBJ databases">
        <authorList>
            <person name="Scholz U."/>
            <person name="Mascher M."/>
            <person name="Fiebig A."/>
        </authorList>
    </citation>
    <scope>NUCLEOTIDE SEQUENCE</scope>
</reference>